<dbReference type="EMBL" id="FUZA01000008">
    <property type="protein sequence ID" value="SKC15991.1"/>
    <property type="molecule type" value="Genomic_DNA"/>
</dbReference>
<name>A0A1T5H5Y3_9BACT</name>
<dbReference type="RefSeq" id="WP_082217401.1">
    <property type="nucleotide sequence ID" value="NZ_FUZA01000008.1"/>
</dbReference>
<dbReference type="AlphaFoldDB" id="A0A1T5H5Y3"/>
<dbReference type="SUPFAM" id="SSF47413">
    <property type="entry name" value="lambda repressor-like DNA-binding domains"/>
    <property type="match status" value="1"/>
</dbReference>
<dbReference type="OrthoDB" id="9796786at2"/>
<protein>
    <submittedName>
        <fullName evidence="2">HTH-type transcriptional regulator / antitoxin HigA</fullName>
    </submittedName>
</protein>
<feature type="domain" description="HTH cro/C1-type" evidence="1">
    <location>
        <begin position="69"/>
        <end position="122"/>
    </location>
</feature>
<dbReference type="InterPro" id="IPR010982">
    <property type="entry name" value="Lambda_DNA-bd_dom_sf"/>
</dbReference>
<evidence type="ECO:0000313" key="3">
    <source>
        <dbReference type="Proteomes" id="UP000190897"/>
    </source>
</evidence>
<dbReference type="GO" id="GO:0006355">
    <property type="term" value="P:regulation of DNA-templated transcription"/>
    <property type="evidence" value="ECO:0007669"/>
    <property type="project" value="InterPro"/>
</dbReference>
<organism evidence="2 3">
    <name type="scientific">Dyadobacter psychrophilus</name>
    <dbReference type="NCBI Taxonomy" id="651661"/>
    <lineage>
        <taxon>Bacteria</taxon>
        <taxon>Pseudomonadati</taxon>
        <taxon>Bacteroidota</taxon>
        <taxon>Cytophagia</taxon>
        <taxon>Cytophagales</taxon>
        <taxon>Spirosomataceae</taxon>
        <taxon>Dyadobacter</taxon>
    </lineage>
</organism>
<dbReference type="InterPro" id="IPR001387">
    <property type="entry name" value="Cro/C1-type_HTH"/>
</dbReference>
<proteinExistence type="predicted"/>
<accession>A0A1T5H5Y3</accession>
<reference evidence="3" key="1">
    <citation type="submission" date="2017-02" db="EMBL/GenBank/DDBJ databases">
        <authorList>
            <person name="Varghese N."/>
            <person name="Submissions S."/>
        </authorList>
    </citation>
    <scope>NUCLEOTIDE SEQUENCE [LARGE SCALE GENOMIC DNA]</scope>
    <source>
        <strain evidence="3">DSM 22270</strain>
    </source>
</reference>
<dbReference type="Proteomes" id="UP000190897">
    <property type="component" value="Unassembled WGS sequence"/>
</dbReference>
<dbReference type="PROSITE" id="PS50943">
    <property type="entry name" value="HTH_CROC1"/>
    <property type="match status" value="1"/>
</dbReference>
<dbReference type="CDD" id="cd00093">
    <property type="entry name" value="HTH_XRE"/>
    <property type="match status" value="1"/>
</dbReference>
<dbReference type="Gene3D" id="1.10.260.40">
    <property type="entry name" value="lambda repressor-like DNA-binding domains"/>
    <property type="match status" value="1"/>
</dbReference>
<keyword evidence="3" id="KW-1185">Reference proteome</keyword>
<sequence length="125" mass="14256">MKTIHQIKSELKPIHSDAEYRDYLKVIDSLVDSDENSPEEELLELISILVEDYESVHFAIEPPDPVEAIKLKMEENGLKRKDLVDYFGSPSRVSEVLNRKRPLTLEMIRRIHKGLGISAATLLAS</sequence>
<dbReference type="STRING" id="651661.SAMN05660293_04969"/>
<dbReference type="Pfam" id="PF01381">
    <property type="entry name" value="HTH_3"/>
    <property type="match status" value="1"/>
</dbReference>
<dbReference type="InterPro" id="IPR039060">
    <property type="entry name" value="Antitox_HigA"/>
</dbReference>
<dbReference type="PANTHER" id="PTHR40455:SF1">
    <property type="entry name" value="ANTITOXIN HIGA"/>
    <property type="match status" value="1"/>
</dbReference>
<evidence type="ECO:0000259" key="1">
    <source>
        <dbReference type="PROSITE" id="PS50943"/>
    </source>
</evidence>
<gene>
    <name evidence="2" type="ORF">SAMN05660293_04969</name>
</gene>
<dbReference type="GO" id="GO:0001046">
    <property type="term" value="F:core promoter sequence-specific DNA binding"/>
    <property type="evidence" value="ECO:0007669"/>
    <property type="project" value="TreeGrafter"/>
</dbReference>
<dbReference type="PANTHER" id="PTHR40455">
    <property type="entry name" value="ANTITOXIN HIGA"/>
    <property type="match status" value="1"/>
</dbReference>
<dbReference type="SMART" id="SM00530">
    <property type="entry name" value="HTH_XRE"/>
    <property type="match status" value="1"/>
</dbReference>
<evidence type="ECO:0000313" key="2">
    <source>
        <dbReference type="EMBL" id="SKC15991.1"/>
    </source>
</evidence>